<accession>A0A5S3V673</accession>
<evidence type="ECO:0000313" key="1">
    <source>
        <dbReference type="EMBL" id="TMO66747.1"/>
    </source>
</evidence>
<organism evidence="1 2">
    <name type="scientific">Pseudoalteromonas aurantia</name>
    <dbReference type="NCBI Taxonomy" id="43654"/>
    <lineage>
        <taxon>Bacteria</taxon>
        <taxon>Pseudomonadati</taxon>
        <taxon>Pseudomonadota</taxon>
        <taxon>Gammaproteobacteria</taxon>
        <taxon>Alteromonadales</taxon>
        <taxon>Pseudoalteromonadaceae</taxon>
        <taxon>Pseudoalteromonas</taxon>
    </lineage>
</organism>
<sequence>MTTELTNAVTALNDVTQKHEQLNEQYQGTHDALANNTQAMTDWQTQQGTVELTDQHGNKHPTPTLKTLVEQAQSVNPHPHAMTKAQFDALRQMRKQQYAGSGFVEWGKHFPDSVPTVENINQGLFTDLAKPNILIMGDSNSTAIGDSRTGGAISIVDGVEHNVKVHGVWSNNLEDRFTIEFPPAPDGTKTYDSATGTVTQHTNAEVAFAAETATNKVITSRKDLVFLESWHEKIADKDVVYPLGNVQYGASGYEGVTLLNNLVAQGYSAFGEWDENTQGYGAKWSSLTDAQKALFLSEPEHNIYFDPKANAYIQVRYRIRVVEGLGDNWDGYRAADNASTMRYSTNRYIKPWGFNADGDTRGDYIFGNYFFFVSKGHGESLDGLQSGSFGVRHSEAPNYSERGCNAVPIALVQRMNQGAYHPSYNPMGCAMVVVENGGSARCWWDGRAREITSTNQAFTYPTSGYPYTDGFAYPDTGLIGGVNDYSGRQDQYKYHDAIYAGQVEDLRLNANKLDVNKLREETIRKAVAGTLRGKGKVPFTVFKHDTPVIYDGYVAYNSSNAKGTIEFKVKNADSNSAYLSDSSNLGYYVYNQDGKGLFVPRLGIDIGSSLTHWPYHLDTTRCYIYSVENKVAEFKKQFSIGDTLYIGVLREALPEFDSLPWVDIIGDPERIAATFPDGVVGQWVPQVLLDDISQPFIFNRKSVQGNYSRIFTIDDGASWTKNTHTIQEALNRTDATFPDSRYVSLLHYESHSNFTEPSNNTVVVGDVGDVYVSQAHQIEYGNRLQPSLTGEIGKRSGGAFMQESLSVIKSAKFAPAGTLGWTSVIGDEPLHGPLNLDTPDNNSPAVKALPTITEKDGLLYLQLHGAELKHETKPVIEISGDSTAPKSDYNVYKVTSGPLQGKLLQRSIQPETNVAFNSTDWVYDQKGLKYGSNPGYSFWFLDSDLHWGDDQTIPIIDGENVKTDLNGNTVKVFCHHTQIPLGIAHND</sequence>
<dbReference type="Proteomes" id="UP000307217">
    <property type="component" value="Unassembled WGS sequence"/>
</dbReference>
<reference evidence="1 2" key="1">
    <citation type="submission" date="2018-01" db="EMBL/GenBank/DDBJ databases">
        <authorList>
            <person name="Paulsen S."/>
            <person name="Gram L.K."/>
        </authorList>
    </citation>
    <scope>NUCLEOTIDE SEQUENCE [LARGE SCALE GENOMIC DNA]</scope>
    <source>
        <strain evidence="1 2">S3790</strain>
    </source>
</reference>
<comment type="caution">
    <text evidence="1">The sequence shown here is derived from an EMBL/GenBank/DDBJ whole genome shotgun (WGS) entry which is preliminary data.</text>
</comment>
<proteinExistence type="predicted"/>
<dbReference type="RefSeq" id="WP_138592705.1">
    <property type="nucleotide sequence ID" value="NZ_PNBX01000069.1"/>
</dbReference>
<name>A0A5S3V673_9GAMM</name>
<dbReference type="EMBL" id="PNBX01000069">
    <property type="protein sequence ID" value="TMO66747.1"/>
    <property type="molecule type" value="Genomic_DNA"/>
</dbReference>
<gene>
    <name evidence="1" type="ORF">CWC19_15525</name>
</gene>
<dbReference type="OrthoDB" id="6277575at2"/>
<dbReference type="AlphaFoldDB" id="A0A5S3V673"/>
<protein>
    <submittedName>
        <fullName evidence="1">Uncharacterized protein</fullName>
    </submittedName>
</protein>
<reference evidence="2" key="2">
    <citation type="submission" date="2019-06" db="EMBL/GenBank/DDBJ databases">
        <title>Co-occurence of chitin degradation, pigmentation and bioactivity in marine Pseudoalteromonas.</title>
        <authorList>
            <person name="Sonnenschein E.C."/>
            <person name="Bech P.K."/>
        </authorList>
    </citation>
    <scope>NUCLEOTIDE SEQUENCE [LARGE SCALE GENOMIC DNA]</scope>
    <source>
        <strain evidence="2">S3790</strain>
    </source>
</reference>
<evidence type="ECO:0000313" key="2">
    <source>
        <dbReference type="Proteomes" id="UP000307217"/>
    </source>
</evidence>